<keyword evidence="2" id="KW-0238">DNA-binding</keyword>
<protein>
    <submittedName>
        <fullName evidence="5">Crp/Fnr family transcriptional regulator</fullName>
    </submittedName>
</protein>
<evidence type="ECO:0000259" key="4">
    <source>
        <dbReference type="PROSITE" id="PS51063"/>
    </source>
</evidence>
<dbReference type="InterPro" id="IPR018490">
    <property type="entry name" value="cNMP-bd_dom_sf"/>
</dbReference>
<dbReference type="InterPro" id="IPR036388">
    <property type="entry name" value="WH-like_DNA-bd_sf"/>
</dbReference>
<dbReference type="RefSeq" id="WP_258294398.1">
    <property type="nucleotide sequence ID" value="NZ_JANKJG010000005.1"/>
</dbReference>
<dbReference type="Proteomes" id="UP001165396">
    <property type="component" value="Unassembled WGS sequence"/>
</dbReference>
<dbReference type="InterPro" id="IPR036390">
    <property type="entry name" value="WH_DNA-bd_sf"/>
</dbReference>
<organism evidence="5 6">
    <name type="scientific">Pseudosulfitobacter koreensis</name>
    <dbReference type="NCBI Taxonomy" id="2968472"/>
    <lineage>
        <taxon>Bacteria</taxon>
        <taxon>Pseudomonadati</taxon>
        <taxon>Pseudomonadota</taxon>
        <taxon>Alphaproteobacteria</taxon>
        <taxon>Rhodobacterales</taxon>
        <taxon>Roseobacteraceae</taxon>
        <taxon>Pseudosulfitobacter</taxon>
    </lineage>
</organism>
<dbReference type="SMART" id="SM00100">
    <property type="entry name" value="cNMP"/>
    <property type="match status" value="1"/>
</dbReference>
<dbReference type="CDD" id="cd00038">
    <property type="entry name" value="CAP_ED"/>
    <property type="match status" value="1"/>
</dbReference>
<sequence length="253" mass="27974">MSHPADRKTSNAQVPAAISAGLSRLNVAPLSVAAGTDFQHEGDEAETVYLVESGWVASYTDLNQGQRQILYLHQAGDIAGFADLGSKTASCSLRSQRDCVLFPIPISKLQSPEFLSVATITALFQKYAQMQCILMRTLATVGRMEARHRVVWLILMLHDRVVGDSGDQMFEIPLNQSEIGDFLGLTNVSVSKMFSRLAEEGYIERKGRKILVRRLADMQKMIGYQNVPYRPEAMFAPVQAHTGKSARNRALSN</sequence>
<comment type="caution">
    <text evidence="5">The sequence shown here is derived from an EMBL/GenBank/DDBJ whole genome shotgun (WGS) entry which is preliminary data.</text>
</comment>
<gene>
    <name evidence="5" type="ORF">NTA49_09055</name>
</gene>
<evidence type="ECO:0000313" key="5">
    <source>
        <dbReference type="EMBL" id="MCR8826683.1"/>
    </source>
</evidence>
<dbReference type="SUPFAM" id="SSF46785">
    <property type="entry name" value="Winged helix' DNA-binding domain"/>
    <property type="match status" value="1"/>
</dbReference>
<keyword evidence="1" id="KW-0805">Transcription regulation</keyword>
<accession>A0ABT1Z0K8</accession>
<dbReference type="Gene3D" id="2.60.120.10">
    <property type="entry name" value="Jelly Rolls"/>
    <property type="match status" value="1"/>
</dbReference>
<dbReference type="SUPFAM" id="SSF51206">
    <property type="entry name" value="cAMP-binding domain-like"/>
    <property type="match status" value="1"/>
</dbReference>
<evidence type="ECO:0000256" key="1">
    <source>
        <dbReference type="ARBA" id="ARBA00023015"/>
    </source>
</evidence>
<evidence type="ECO:0000313" key="6">
    <source>
        <dbReference type="Proteomes" id="UP001165396"/>
    </source>
</evidence>
<dbReference type="PRINTS" id="PR00034">
    <property type="entry name" value="HTHCRP"/>
</dbReference>
<dbReference type="CDD" id="cd00092">
    <property type="entry name" value="HTH_CRP"/>
    <property type="match status" value="1"/>
</dbReference>
<dbReference type="Pfam" id="PF13545">
    <property type="entry name" value="HTH_Crp_2"/>
    <property type="match status" value="1"/>
</dbReference>
<dbReference type="EMBL" id="JANKJG010000005">
    <property type="protein sequence ID" value="MCR8826683.1"/>
    <property type="molecule type" value="Genomic_DNA"/>
</dbReference>
<dbReference type="InterPro" id="IPR014710">
    <property type="entry name" value="RmlC-like_jellyroll"/>
</dbReference>
<dbReference type="Pfam" id="PF00027">
    <property type="entry name" value="cNMP_binding"/>
    <property type="match status" value="1"/>
</dbReference>
<dbReference type="Gene3D" id="1.10.10.10">
    <property type="entry name" value="Winged helix-like DNA-binding domain superfamily/Winged helix DNA-binding domain"/>
    <property type="match status" value="1"/>
</dbReference>
<reference evidence="5" key="1">
    <citation type="submission" date="2022-07" db="EMBL/GenBank/DDBJ databases">
        <title>Pseudosulfitobacter sp. strain AP-MA-4, whole genome sequence.</title>
        <authorList>
            <person name="Jiang Y."/>
        </authorList>
    </citation>
    <scope>NUCLEOTIDE SEQUENCE</scope>
    <source>
        <strain evidence="5">AP-MA-4</strain>
    </source>
</reference>
<keyword evidence="3" id="KW-0804">Transcription</keyword>
<dbReference type="InterPro" id="IPR012318">
    <property type="entry name" value="HTH_CRP"/>
</dbReference>
<dbReference type="InterPro" id="IPR000595">
    <property type="entry name" value="cNMP-bd_dom"/>
</dbReference>
<dbReference type="PROSITE" id="PS51063">
    <property type="entry name" value="HTH_CRP_2"/>
    <property type="match status" value="1"/>
</dbReference>
<keyword evidence="6" id="KW-1185">Reference proteome</keyword>
<feature type="domain" description="HTH crp-type" evidence="4">
    <location>
        <begin position="144"/>
        <end position="216"/>
    </location>
</feature>
<evidence type="ECO:0000256" key="3">
    <source>
        <dbReference type="ARBA" id="ARBA00023163"/>
    </source>
</evidence>
<evidence type="ECO:0000256" key="2">
    <source>
        <dbReference type="ARBA" id="ARBA00023125"/>
    </source>
</evidence>
<dbReference type="SMART" id="SM00419">
    <property type="entry name" value="HTH_CRP"/>
    <property type="match status" value="1"/>
</dbReference>
<name>A0ABT1Z0K8_9RHOB</name>
<proteinExistence type="predicted"/>